<dbReference type="InParanoid" id="A0A136JJX0"/>
<keyword evidence="2" id="KW-1185">Reference proteome</keyword>
<evidence type="ECO:0000313" key="1">
    <source>
        <dbReference type="EMBL" id="KXJ97449.1"/>
    </source>
</evidence>
<dbReference type="AlphaFoldDB" id="A0A136JJX0"/>
<protein>
    <submittedName>
        <fullName evidence="1">Uncharacterized protein</fullName>
    </submittedName>
</protein>
<name>A0A136JJX0_9PEZI</name>
<reference evidence="2" key="1">
    <citation type="submission" date="2016-02" db="EMBL/GenBank/DDBJ databases">
        <title>Draft genome sequence of Microdochium bolleyi, a fungal endophyte of beachgrass.</title>
        <authorList>
            <consortium name="DOE Joint Genome Institute"/>
            <person name="David A.S."/>
            <person name="May G."/>
            <person name="Haridas S."/>
            <person name="Lim J."/>
            <person name="Wang M."/>
            <person name="Labutti K."/>
            <person name="Lipzen A."/>
            <person name="Barry K."/>
            <person name="Grigoriev I.V."/>
        </authorList>
    </citation>
    <scope>NUCLEOTIDE SEQUENCE [LARGE SCALE GENOMIC DNA]</scope>
    <source>
        <strain evidence="2">J235TASD1</strain>
    </source>
</reference>
<organism evidence="1 2">
    <name type="scientific">Microdochium bolleyi</name>
    <dbReference type="NCBI Taxonomy" id="196109"/>
    <lineage>
        <taxon>Eukaryota</taxon>
        <taxon>Fungi</taxon>
        <taxon>Dikarya</taxon>
        <taxon>Ascomycota</taxon>
        <taxon>Pezizomycotina</taxon>
        <taxon>Sordariomycetes</taxon>
        <taxon>Xylariomycetidae</taxon>
        <taxon>Xylariales</taxon>
        <taxon>Microdochiaceae</taxon>
        <taxon>Microdochium</taxon>
    </lineage>
</organism>
<dbReference type="Proteomes" id="UP000070501">
    <property type="component" value="Unassembled WGS sequence"/>
</dbReference>
<dbReference type="EMBL" id="KQ964245">
    <property type="protein sequence ID" value="KXJ97449.1"/>
    <property type="molecule type" value="Genomic_DNA"/>
</dbReference>
<evidence type="ECO:0000313" key="2">
    <source>
        <dbReference type="Proteomes" id="UP000070501"/>
    </source>
</evidence>
<sequence>MAAAIYSEHVPSARSCSHLPQDGADTADDLSKAMTRHWIRSVAGIRPPQIDLACASPSLQQWACHDHATTVYGSGALRDVGRPTHILVSRGIGGSRCGLRYPSVAPVLVQARVNSLLIYVLCEKPP</sequence>
<accession>A0A136JJX0</accession>
<gene>
    <name evidence="1" type="ORF">Micbo1qcDRAFT_171132</name>
</gene>
<proteinExistence type="predicted"/>